<feature type="domain" description="DUF218" evidence="2">
    <location>
        <begin position="83"/>
        <end position="248"/>
    </location>
</feature>
<evidence type="ECO:0000313" key="3">
    <source>
        <dbReference type="EMBL" id="MFC5498056.1"/>
    </source>
</evidence>
<protein>
    <submittedName>
        <fullName evidence="3">YdcF family protein</fullName>
    </submittedName>
</protein>
<gene>
    <name evidence="3" type="ORF">ACFPOE_10970</name>
</gene>
<reference evidence="4" key="1">
    <citation type="journal article" date="2019" name="Int. J. Syst. Evol. Microbiol.">
        <title>The Global Catalogue of Microorganisms (GCM) 10K type strain sequencing project: providing services to taxonomists for standard genome sequencing and annotation.</title>
        <authorList>
            <consortium name="The Broad Institute Genomics Platform"/>
            <consortium name="The Broad Institute Genome Sequencing Center for Infectious Disease"/>
            <person name="Wu L."/>
            <person name="Ma J."/>
        </authorList>
    </citation>
    <scope>NUCLEOTIDE SEQUENCE [LARGE SCALE GENOMIC DNA]</scope>
    <source>
        <strain evidence="4">CCUG 57401</strain>
    </source>
</reference>
<dbReference type="InterPro" id="IPR051599">
    <property type="entry name" value="Cell_Envelope_Assoc"/>
</dbReference>
<dbReference type="RefSeq" id="WP_376850121.1">
    <property type="nucleotide sequence ID" value="NZ_JBHSMF010000006.1"/>
</dbReference>
<organism evidence="3 4">
    <name type="scientific">Caenimonas terrae</name>
    <dbReference type="NCBI Taxonomy" id="696074"/>
    <lineage>
        <taxon>Bacteria</taxon>
        <taxon>Pseudomonadati</taxon>
        <taxon>Pseudomonadota</taxon>
        <taxon>Betaproteobacteria</taxon>
        <taxon>Burkholderiales</taxon>
        <taxon>Comamonadaceae</taxon>
        <taxon>Caenimonas</taxon>
    </lineage>
</organism>
<keyword evidence="1" id="KW-1133">Transmembrane helix</keyword>
<dbReference type="Pfam" id="PF02698">
    <property type="entry name" value="DUF218"/>
    <property type="match status" value="1"/>
</dbReference>
<keyword evidence="1" id="KW-0812">Transmembrane</keyword>
<evidence type="ECO:0000256" key="1">
    <source>
        <dbReference type="SAM" id="Phobius"/>
    </source>
</evidence>
<name>A0ABW0NDP7_9BURK</name>
<dbReference type="PANTHER" id="PTHR30336:SF4">
    <property type="entry name" value="ENVELOPE BIOGENESIS FACTOR ELYC"/>
    <property type="match status" value="1"/>
</dbReference>
<proteinExistence type="predicted"/>
<keyword evidence="4" id="KW-1185">Reference proteome</keyword>
<dbReference type="InterPro" id="IPR014729">
    <property type="entry name" value="Rossmann-like_a/b/a_fold"/>
</dbReference>
<feature type="transmembrane region" description="Helical" evidence="1">
    <location>
        <begin position="12"/>
        <end position="31"/>
    </location>
</feature>
<feature type="transmembrane region" description="Helical" evidence="1">
    <location>
        <begin position="43"/>
        <end position="66"/>
    </location>
</feature>
<dbReference type="EMBL" id="JBHSMF010000006">
    <property type="protein sequence ID" value="MFC5498056.1"/>
    <property type="molecule type" value="Genomic_DNA"/>
</dbReference>
<keyword evidence="1" id="KW-0472">Membrane</keyword>
<evidence type="ECO:0000259" key="2">
    <source>
        <dbReference type="Pfam" id="PF02698"/>
    </source>
</evidence>
<accession>A0ABW0NDP7</accession>
<dbReference type="CDD" id="cd06259">
    <property type="entry name" value="YdcF-like"/>
    <property type="match status" value="1"/>
</dbReference>
<evidence type="ECO:0000313" key="4">
    <source>
        <dbReference type="Proteomes" id="UP001596037"/>
    </source>
</evidence>
<comment type="caution">
    <text evidence="3">The sequence shown here is derived from an EMBL/GenBank/DDBJ whole genome shotgun (WGS) entry which is preliminary data.</text>
</comment>
<dbReference type="Proteomes" id="UP001596037">
    <property type="component" value="Unassembled WGS sequence"/>
</dbReference>
<dbReference type="Gene3D" id="3.40.50.620">
    <property type="entry name" value="HUPs"/>
    <property type="match status" value="1"/>
</dbReference>
<dbReference type="PANTHER" id="PTHR30336">
    <property type="entry name" value="INNER MEMBRANE PROTEIN, PROBABLE PERMEASE"/>
    <property type="match status" value="1"/>
</dbReference>
<dbReference type="InterPro" id="IPR003848">
    <property type="entry name" value="DUF218"/>
</dbReference>
<sequence length="254" mass="27394">MSPGELKPILTALVLPPAGPLLLALAGLLLMGRRWLGGAIVSLLGIGLLWFLSCNAVGVGLARTLLPQVEPLNVRSAQMANVQAIVILGGGVNGQAPEYGRAQPSAATLERVRYGAWLARQTKKPLAFAGGVGWAAGSDMAPEAEVARAVLHDDYGLELRWSDDRSRDTAQNATRMAEAMRGDRIQRIALVTQAWHMPRARAAYEKAGFQVTPAPTGFAFPRERELLEWLPSAHGLDLSRSVLREWLGRMVGAY</sequence>